<dbReference type="Proteomes" id="UP001597040">
    <property type="component" value="Unassembled WGS sequence"/>
</dbReference>
<gene>
    <name evidence="1" type="ORF">ACFQ3N_09645</name>
</gene>
<accession>A0ABW3LMT7</accession>
<dbReference type="Pfam" id="PF08807">
    <property type="entry name" value="DUF1798"/>
    <property type="match status" value="1"/>
</dbReference>
<protein>
    <submittedName>
        <fullName evidence="1">DUF1798 family protein</fullName>
    </submittedName>
</protein>
<dbReference type="Gene3D" id="1.20.120.440">
    <property type="entry name" value="YppE-like"/>
    <property type="match status" value="1"/>
</dbReference>
<reference evidence="2" key="1">
    <citation type="journal article" date="2019" name="Int. J. Syst. Evol. Microbiol.">
        <title>The Global Catalogue of Microorganisms (GCM) 10K type strain sequencing project: providing services to taxonomists for standard genome sequencing and annotation.</title>
        <authorList>
            <consortium name="The Broad Institute Genomics Platform"/>
            <consortium name="The Broad Institute Genome Sequencing Center for Infectious Disease"/>
            <person name="Wu L."/>
            <person name="Ma J."/>
        </authorList>
    </citation>
    <scope>NUCLEOTIDE SEQUENCE [LARGE SCALE GENOMIC DNA]</scope>
    <source>
        <strain evidence="2">CCUG 56754</strain>
    </source>
</reference>
<proteinExistence type="predicted"/>
<name>A0ABW3LMT7_9BACI</name>
<comment type="caution">
    <text evidence="1">The sequence shown here is derived from an EMBL/GenBank/DDBJ whole genome shotgun (WGS) entry which is preliminary data.</text>
</comment>
<organism evidence="1 2">
    <name type="scientific">Virgibacillus byunsanensis</name>
    <dbReference type="NCBI Taxonomy" id="570945"/>
    <lineage>
        <taxon>Bacteria</taxon>
        <taxon>Bacillati</taxon>
        <taxon>Bacillota</taxon>
        <taxon>Bacilli</taxon>
        <taxon>Bacillales</taxon>
        <taxon>Bacillaceae</taxon>
        <taxon>Virgibacillus</taxon>
    </lineage>
</organism>
<sequence length="120" mass="14542">MVMELQEHTKQLKKYLDVLKDQFENSDPPESKKNKQFFLHVKEKTDPVYRLLEEWEESALAIVKERKVNVHPQQITSTRENMELLLLHSFYVDVKRKRYMELNHSIHFIFDQLLSDLKQV</sequence>
<dbReference type="InterPro" id="IPR014913">
    <property type="entry name" value="YppE-like"/>
</dbReference>
<evidence type="ECO:0000313" key="2">
    <source>
        <dbReference type="Proteomes" id="UP001597040"/>
    </source>
</evidence>
<dbReference type="EMBL" id="JBHTKJ010000023">
    <property type="protein sequence ID" value="MFD1038651.1"/>
    <property type="molecule type" value="Genomic_DNA"/>
</dbReference>
<dbReference type="InterPro" id="IPR023351">
    <property type="entry name" value="YppE-like_sf"/>
</dbReference>
<keyword evidence="2" id="KW-1185">Reference proteome</keyword>
<evidence type="ECO:0000313" key="1">
    <source>
        <dbReference type="EMBL" id="MFD1038651.1"/>
    </source>
</evidence>
<dbReference type="SUPFAM" id="SSF140415">
    <property type="entry name" value="YppE-like"/>
    <property type="match status" value="1"/>
</dbReference>